<evidence type="ECO:0000313" key="2">
    <source>
        <dbReference type="EMBL" id="KAK7681587.1"/>
    </source>
</evidence>
<dbReference type="AlphaFoldDB" id="A0AAW0FQM6"/>
<feature type="signal peptide" evidence="1">
    <location>
        <begin position="1"/>
        <end position="20"/>
    </location>
</feature>
<feature type="chain" id="PRO_5043317604" evidence="1">
    <location>
        <begin position="21"/>
        <end position="168"/>
    </location>
</feature>
<keyword evidence="3" id="KW-1185">Reference proteome</keyword>
<dbReference type="Proteomes" id="UP001385951">
    <property type="component" value="Unassembled WGS sequence"/>
</dbReference>
<gene>
    <name evidence="2" type="ORF">QCA50_015320</name>
</gene>
<dbReference type="EMBL" id="JASBNA010000040">
    <property type="protein sequence ID" value="KAK7681587.1"/>
    <property type="molecule type" value="Genomic_DNA"/>
</dbReference>
<protein>
    <submittedName>
        <fullName evidence="2">Uncharacterized protein</fullName>
    </submittedName>
</protein>
<proteinExistence type="predicted"/>
<comment type="caution">
    <text evidence="2">The sequence shown here is derived from an EMBL/GenBank/DDBJ whole genome shotgun (WGS) entry which is preliminary data.</text>
</comment>
<evidence type="ECO:0000256" key="1">
    <source>
        <dbReference type="SAM" id="SignalP"/>
    </source>
</evidence>
<accession>A0AAW0FQM6</accession>
<reference evidence="2 3" key="1">
    <citation type="submission" date="2022-09" db="EMBL/GenBank/DDBJ databases">
        <authorList>
            <person name="Palmer J.M."/>
        </authorList>
    </citation>
    <scope>NUCLEOTIDE SEQUENCE [LARGE SCALE GENOMIC DNA]</scope>
    <source>
        <strain evidence="2 3">DSM 7382</strain>
    </source>
</reference>
<organism evidence="2 3">
    <name type="scientific">Cerrena zonata</name>
    <dbReference type="NCBI Taxonomy" id="2478898"/>
    <lineage>
        <taxon>Eukaryota</taxon>
        <taxon>Fungi</taxon>
        <taxon>Dikarya</taxon>
        <taxon>Basidiomycota</taxon>
        <taxon>Agaricomycotina</taxon>
        <taxon>Agaricomycetes</taxon>
        <taxon>Polyporales</taxon>
        <taxon>Cerrenaceae</taxon>
        <taxon>Cerrena</taxon>
    </lineage>
</organism>
<sequence>MISLTRVIVPLLAILSIAFANPIRRTGDPAINLPTAGTHIAPGANFSFSYNSLGDYGRSSYAYHVWLLADDAMGKAITPTTLFTNGYFFGRFDFANYPAVPYPKNPAPDHLTMPDFSQPEGGFGAGKAATNYQFQLVVIEEWDDGAGAVGRNLAISNTPIIYNATSSS</sequence>
<evidence type="ECO:0000313" key="3">
    <source>
        <dbReference type="Proteomes" id="UP001385951"/>
    </source>
</evidence>
<keyword evidence="1" id="KW-0732">Signal</keyword>
<name>A0AAW0FQM6_9APHY</name>